<proteinExistence type="predicted"/>
<dbReference type="Pfam" id="PF05569">
    <property type="entry name" value="Peptidase_M56"/>
    <property type="match status" value="1"/>
</dbReference>
<reference evidence="4" key="1">
    <citation type="submission" date="2017-06" db="EMBL/GenBank/DDBJ databases">
        <authorList>
            <person name="Varghese N."/>
            <person name="Submissions S."/>
        </authorList>
    </citation>
    <scope>NUCLEOTIDE SEQUENCE [LARGE SCALE GENOMIC DNA]</scope>
    <source>
        <strain evidence="4">SCA</strain>
    </source>
</reference>
<dbReference type="InterPro" id="IPR052173">
    <property type="entry name" value="Beta-lactam_resp_regulator"/>
</dbReference>
<name>A0A239IIF8_9FIRM</name>
<feature type="transmembrane region" description="Helical" evidence="1">
    <location>
        <begin position="31"/>
        <end position="50"/>
    </location>
</feature>
<accession>A0A239IIF8</accession>
<dbReference type="InterPro" id="IPR008756">
    <property type="entry name" value="Peptidase_M56"/>
</dbReference>
<keyword evidence="1" id="KW-1133">Transmembrane helix</keyword>
<feature type="transmembrane region" description="Helical" evidence="1">
    <location>
        <begin position="293"/>
        <end position="311"/>
    </location>
</feature>
<evidence type="ECO:0000256" key="1">
    <source>
        <dbReference type="SAM" id="Phobius"/>
    </source>
</evidence>
<feature type="domain" description="Peptidase M56" evidence="2">
    <location>
        <begin position="3"/>
        <end position="284"/>
    </location>
</feature>
<keyword evidence="4" id="KW-1185">Reference proteome</keyword>
<dbReference type="PANTHER" id="PTHR34978:SF3">
    <property type="entry name" value="SLR0241 PROTEIN"/>
    <property type="match status" value="1"/>
</dbReference>
<organism evidence="3 4">
    <name type="scientific">Anaerovirgula multivorans</name>
    <dbReference type="NCBI Taxonomy" id="312168"/>
    <lineage>
        <taxon>Bacteria</taxon>
        <taxon>Bacillati</taxon>
        <taxon>Bacillota</taxon>
        <taxon>Clostridia</taxon>
        <taxon>Peptostreptococcales</taxon>
        <taxon>Natronincolaceae</taxon>
        <taxon>Anaerovirgula</taxon>
    </lineage>
</organism>
<keyword evidence="1" id="KW-0812">Transmembrane</keyword>
<dbReference type="EMBL" id="FZOJ01000028">
    <property type="protein sequence ID" value="SNS93556.1"/>
    <property type="molecule type" value="Genomic_DNA"/>
</dbReference>
<dbReference type="Proteomes" id="UP000198304">
    <property type="component" value="Unassembled WGS sequence"/>
</dbReference>
<dbReference type="OrthoDB" id="9804799at2"/>
<evidence type="ECO:0000313" key="3">
    <source>
        <dbReference type="EMBL" id="SNS93556.1"/>
    </source>
</evidence>
<gene>
    <name evidence="3" type="ORF">SAMN05446037_102840</name>
</gene>
<evidence type="ECO:0000259" key="2">
    <source>
        <dbReference type="Pfam" id="PF05569"/>
    </source>
</evidence>
<dbReference type="PANTHER" id="PTHR34978">
    <property type="entry name" value="POSSIBLE SENSOR-TRANSDUCER PROTEIN BLAR"/>
    <property type="match status" value="1"/>
</dbReference>
<evidence type="ECO:0000313" key="4">
    <source>
        <dbReference type="Proteomes" id="UP000198304"/>
    </source>
</evidence>
<dbReference type="AlphaFoldDB" id="A0A239IIF8"/>
<dbReference type="CDD" id="cd07341">
    <property type="entry name" value="M56_BlaR1_MecR1_like"/>
    <property type="match status" value="1"/>
</dbReference>
<protein>
    <submittedName>
        <fullName evidence="3">Signal transducer regulating beta-lactamase production, contains metallopeptidase domain</fullName>
    </submittedName>
</protein>
<feature type="transmembrane region" description="Helical" evidence="1">
    <location>
        <begin position="206"/>
        <end position="225"/>
    </location>
</feature>
<keyword evidence="1" id="KW-0472">Membrane</keyword>
<feature type="transmembrane region" description="Helical" evidence="1">
    <location>
        <begin position="6"/>
        <end position="24"/>
    </location>
</feature>
<feature type="transmembrane region" description="Helical" evidence="1">
    <location>
        <begin position="101"/>
        <end position="119"/>
    </location>
</feature>
<dbReference type="RefSeq" id="WP_089284631.1">
    <property type="nucleotide sequence ID" value="NZ_FZOJ01000028.1"/>
</dbReference>
<sequence length="491" mass="55076">MDVLQMSVSAAMLILIVAVIRVSAINRLPKTMFLALWGIALCRLIIPFSIPLKFGLYNLINRLSFVGKAGRARVGGARVFIYENMEYMETVNKPLQLEPMMMLWMVGAVLLILFFIVSFNKSYREIRTALPIKDNPLIDRWIREIKTYRSISVLVSDKATTPLTYGIIKPKIILPKVMDYSNEIQMRYILTHELIHIKRLDALWKLLLISALCLHWFNPMVWVLYVLMNRDLEIACDEEVIKLFGDSTKSDYALSLIEMAESRTQFTPLYSSFSKNATEERIVSIMKFKKTSIFSLVLAFILVAGATLVFAESTVNTIHQIRGVIETDSGRFSFEMNEKGKITVKDAEGRIISKTSIGSDGEVILTDDSGNVIETLHLNIPIDIPKDILGKRVLLHKPGILSEKGIVATEMLQKLIAEVNENGFVTIKDTEGNVLAAGRADNSDAVIIMDNNGVKIGAAMLENGSIAKLIINLNNNDNRDAVFKITNESLQ</sequence>